<keyword evidence="2" id="KW-1185">Reference proteome</keyword>
<gene>
    <name evidence="1" type="ORF">DVH24_031500</name>
</gene>
<organism evidence="1 2">
    <name type="scientific">Malus domestica</name>
    <name type="common">Apple</name>
    <name type="synonym">Pyrus malus</name>
    <dbReference type="NCBI Taxonomy" id="3750"/>
    <lineage>
        <taxon>Eukaryota</taxon>
        <taxon>Viridiplantae</taxon>
        <taxon>Streptophyta</taxon>
        <taxon>Embryophyta</taxon>
        <taxon>Tracheophyta</taxon>
        <taxon>Spermatophyta</taxon>
        <taxon>Magnoliopsida</taxon>
        <taxon>eudicotyledons</taxon>
        <taxon>Gunneridae</taxon>
        <taxon>Pentapetalae</taxon>
        <taxon>rosids</taxon>
        <taxon>fabids</taxon>
        <taxon>Rosales</taxon>
        <taxon>Rosaceae</taxon>
        <taxon>Amygdaloideae</taxon>
        <taxon>Maleae</taxon>
        <taxon>Malus</taxon>
    </lineage>
</organism>
<evidence type="ECO:0000313" key="1">
    <source>
        <dbReference type="EMBL" id="RXH69167.1"/>
    </source>
</evidence>
<sequence>MYGHLITRFKLCFSLITETMIRLFKVKEKQKETAENAKENGLVKKQSAGELLFIEVNMILGCIYVMICCNVVQSYTLTCILVPKYTFNSNI</sequence>
<protein>
    <submittedName>
        <fullName evidence="1">Uncharacterized protein</fullName>
    </submittedName>
</protein>
<proteinExistence type="predicted"/>
<accession>A0A498HIF1</accession>
<dbReference type="EMBL" id="RDQH01000343">
    <property type="protein sequence ID" value="RXH69167.1"/>
    <property type="molecule type" value="Genomic_DNA"/>
</dbReference>
<name>A0A498HIF1_MALDO</name>
<dbReference type="Proteomes" id="UP000290289">
    <property type="component" value="Chromosome 17"/>
</dbReference>
<comment type="caution">
    <text evidence="1">The sequence shown here is derived from an EMBL/GenBank/DDBJ whole genome shotgun (WGS) entry which is preliminary data.</text>
</comment>
<evidence type="ECO:0000313" key="2">
    <source>
        <dbReference type="Proteomes" id="UP000290289"/>
    </source>
</evidence>
<reference evidence="1 2" key="1">
    <citation type="submission" date="2018-10" db="EMBL/GenBank/DDBJ databases">
        <title>A high-quality apple genome assembly.</title>
        <authorList>
            <person name="Hu J."/>
        </authorList>
    </citation>
    <scope>NUCLEOTIDE SEQUENCE [LARGE SCALE GENOMIC DNA]</scope>
    <source>
        <strain evidence="2">cv. HFTH1</strain>
        <tissue evidence="1">Young leaf</tissue>
    </source>
</reference>
<dbReference type="AlphaFoldDB" id="A0A498HIF1"/>